<dbReference type="InterPro" id="IPR024344">
    <property type="entry name" value="MDMPI_metal-binding"/>
</dbReference>
<proteinExistence type="predicted"/>
<feature type="domain" description="Mycothiol-dependent maleylpyruvate isomerase metal-binding" evidence="1">
    <location>
        <begin position="8"/>
        <end position="129"/>
    </location>
</feature>
<dbReference type="GO" id="GO:0016853">
    <property type="term" value="F:isomerase activity"/>
    <property type="evidence" value="ECO:0007669"/>
    <property type="project" value="UniProtKB-KW"/>
</dbReference>
<evidence type="ECO:0000313" key="3">
    <source>
        <dbReference type="Proteomes" id="UP000807371"/>
    </source>
</evidence>
<name>A0ABS0NQV3_9ACTN</name>
<accession>A0ABS0NQV3</accession>
<evidence type="ECO:0000259" key="1">
    <source>
        <dbReference type="Pfam" id="PF11716"/>
    </source>
</evidence>
<organism evidence="2 3">
    <name type="scientific">Streptomyces pactum</name>
    <dbReference type="NCBI Taxonomy" id="68249"/>
    <lineage>
        <taxon>Bacteria</taxon>
        <taxon>Bacillati</taxon>
        <taxon>Actinomycetota</taxon>
        <taxon>Actinomycetes</taxon>
        <taxon>Kitasatosporales</taxon>
        <taxon>Streptomycetaceae</taxon>
        <taxon>Streptomyces</taxon>
    </lineage>
</organism>
<dbReference type="Pfam" id="PF11716">
    <property type="entry name" value="MDMPI_N"/>
    <property type="match status" value="1"/>
</dbReference>
<dbReference type="EMBL" id="JACYXC010000001">
    <property type="protein sequence ID" value="MBH5337588.1"/>
    <property type="molecule type" value="Genomic_DNA"/>
</dbReference>
<dbReference type="Proteomes" id="UP000807371">
    <property type="component" value="Unassembled WGS sequence"/>
</dbReference>
<evidence type="ECO:0000313" key="2">
    <source>
        <dbReference type="EMBL" id="MBH5337588.1"/>
    </source>
</evidence>
<keyword evidence="3" id="KW-1185">Reference proteome</keyword>
<gene>
    <name evidence="2" type="ORF">IHE55_23605</name>
</gene>
<comment type="caution">
    <text evidence="2">The sequence shown here is derived from an EMBL/GenBank/DDBJ whole genome shotgun (WGS) entry which is preliminary data.</text>
</comment>
<sequence length="205" mass="21924">MWADLLRTAAEDCLAALGRGADRDWAHPAYGLDWSCRETLDHLALGLVGYTGLLVARPTDRYITLLASLDPHAPVAGCLEGVGIAASLLASSVRDTPAGARAWHPWGHSDATGFAAMGITELVVHTYDITRALGVPWTPPDDLLPPVLTRIFPDAPAGHRPFGTLLWCTGRGPLPGLPRRTRWQWDGTVRSAAGEPRAGDGTRPV</sequence>
<keyword evidence="2" id="KW-0413">Isomerase</keyword>
<dbReference type="InterPro" id="IPR034660">
    <property type="entry name" value="DinB/YfiT-like"/>
</dbReference>
<dbReference type="Gene3D" id="1.20.120.450">
    <property type="entry name" value="dinb family like domain"/>
    <property type="match status" value="1"/>
</dbReference>
<dbReference type="SUPFAM" id="SSF109854">
    <property type="entry name" value="DinB/YfiT-like putative metalloenzymes"/>
    <property type="match status" value="1"/>
</dbReference>
<protein>
    <submittedName>
        <fullName evidence="2">Maleylpyruvate isomerase N-terminal domain-containing protein</fullName>
    </submittedName>
</protein>
<reference evidence="2 3" key="1">
    <citation type="submission" date="2020-09" db="EMBL/GenBank/DDBJ databases">
        <title>Biosynthesis of the nuclear factor of activated T cells inhibitor NFAT-133 and its congeners in Streptomyces pactum.</title>
        <authorList>
            <person name="Zhou W."/>
            <person name="Posri P."/>
            <person name="Abugrain M.E."/>
            <person name="Weisberg A.J."/>
            <person name="Chang J.H."/>
            <person name="Mahmud T."/>
        </authorList>
    </citation>
    <scope>NUCLEOTIDE SEQUENCE [LARGE SCALE GENOMIC DNA]</scope>
    <source>
        <strain evidence="2 3">ATCC 27456</strain>
    </source>
</reference>